<dbReference type="GO" id="GO:1902208">
    <property type="term" value="P:regulation of bacterial-type flagellum assembly"/>
    <property type="evidence" value="ECO:0007669"/>
    <property type="project" value="UniProtKB-UniRule"/>
</dbReference>
<dbReference type="OrthoDB" id="9809061at2"/>
<evidence type="ECO:0000313" key="6">
    <source>
        <dbReference type="EMBL" id="QAT60690.1"/>
    </source>
</evidence>
<accession>A0A410Q9N5</accession>
<sequence>MLILTRKKDESILIGKNIKLKIISIEEGKVKIGIEAPKDVEILRKELLDTVEKENISAAESNMDLDKLKDLIKK</sequence>
<dbReference type="InterPro" id="IPR003751">
    <property type="entry name" value="CsrA"/>
</dbReference>
<organism evidence="6 7">
    <name type="scientific">Acidilutibacter cellobiosedens</name>
    <dbReference type="NCBI Taxonomy" id="2507161"/>
    <lineage>
        <taxon>Bacteria</taxon>
        <taxon>Bacillati</taxon>
        <taxon>Bacillota</taxon>
        <taxon>Tissierellia</taxon>
        <taxon>Tissierellales</taxon>
        <taxon>Acidilutibacteraceae</taxon>
        <taxon>Acidilutibacter</taxon>
    </lineage>
</organism>
<gene>
    <name evidence="5 6" type="primary">csrA</name>
    <name evidence="6" type="ORF">EQM13_03410</name>
</gene>
<evidence type="ECO:0000256" key="2">
    <source>
        <dbReference type="ARBA" id="ARBA00022491"/>
    </source>
</evidence>
<comment type="function">
    <text evidence="5">A translational regulator that binds mRNA to regulate translation initiation and/or mRNA stability. Usually binds in the 5'-UTR at or near the Shine-Dalgarno sequence preventing ribosome-binding, thus repressing translation. Its main target seems to be the major flagellin gene, while its function is anatagonized by FliW.</text>
</comment>
<dbReference type="NCBIfam" id="NF002469">
    <property type="entry name" value="PRK01712.1"/>
    <property type="match status" value="1"/>
</dbReference>
<dbReference type="Gene3D" id="2.60.40.4380">
    <property type="entry name" value="Translational regulator CsrA"/>
    <property type="match status" value="1"/>
</dbReference>
<reference evidence="7" key="1">
    <citation type="submission" date="2019-01" db="EMBL/GenBank/DDBJ databases">
        <title>Draft genomes of a novel of Sporanaerobacter strains.</title>
        <authorList>
            <person name="Ma S."/>
        </authorList>
    </citation>
    <scope>NUCLEOTIDE SEQUENCE [LARGE SCALE GENOMIC DNA]</scope>
    <source>
        <strain evidence="7">NJN-17</strain>
    </source>
</reference>
<dbReference type="GO" id="GO:0048027">
    <property type="term" value="F:mRNA 5'-UTR binding"/>
    <property type="evidence" value="ECO:0007669"/>
    <property type="project" value="UniProtKB-UniRule"/>
</dbReference>
<dbReference type="Proteomes" id="UP000287969">
    <property type="component" value="Chromosome"/>
</dbReference>
<comment type="subunit">
    <text evidence="5">Homodimer; the beta-strands of each monomer intercalate to form a hydrophobic core, while the alpha-helices form wings that extend away from the core.</text>
</comment>
<dbReference type="GO" id="GO:0045947">
    <property type="term" value="P:negative regulation of translational initiation"/>
    <property type="evidence" value="ECO:0007669"/>
    <property type="project" value="UniProtKB-UniRule"/>
</dbReference>
<evidence type="ECO:0000256" key="4">
    <source>
        <dbReference type="ARBA" id="ARBA00022884"/>
    </source>
</evidence>
<dbReference type="SUPFAM" id="SSF117130">
    <property type="entry name" value="CsrA-like"/>
    <property type="match status" value="1"/>
</dbReference>
<comment type="subcellular location">
    <subcellularLocation>
        <location evidence="5">Cytoplasm</location>
    </subcellularLocation>
</comment>
<dbReference type="Pfam" id="PF02599">
    <property type="entry name" value="CsrA"/>
    <property type="match status" value="1"/>
</dbReference>
<dbReference type="GO" id="GO:0006109">
    <property type="term" value="P:regulation of carbohydrate metabolic process"/>
    <property type="evidence" value="ECO:0007669"/>
    <property type="project" value="InterPro"/>
</dbReference>
<dbReference type="KEGG" id="spoa:EQM13_03410"/>
<keyword evidence="7" id="KW-1185">Reference proteome</keyword>
<dbReference type="NCBIfam" id="TIGR00202">
    <property type="entry name" value="csrA"/>
    <property type="match status" value="1"/>
</dbReference>
<dbReference type="HAMAP" id="MF_00167">
    <property type="entry name" value="CsrA"/>
    <property type="match status" value="1"/>
</dbReference>
<comment type="similarity">
    <text evidence="5">Belongs to the CsrA/RsmA family.</text>
</comment>
<name>A0A410Q9N5_9FIRM</name>
<dbReference type="GO" id="GO:0006402">
    <property type="term" value="P:mRNA catabolic process"/>
    <property type="evidence" value="ECO:0007669"/>
    <property type="project" value="InterPro"/>
</dbReference>
<dbReference type="FunFam" id="2.60.40.4380:FF:000002">
    <property type="entry name" value="Translational regulator CsrA"/>
    <property type="match status" value="1"/>
</dbReference>
<protein>
    <recommendedName>
        <fullName evidence="5">Translational regulator CsrA</fullName>
    </recommendedName>
</protein>
<dbReference type="AlphaFoldDB" id="A0A410Q9N5"/>
<evidence type="ECO:0000256" key="1">
    <source>
        <dbReference type="ARBA" id="ARBA00022490"/>
    </source>
</evidence>
<keyword evidence="3 5" id="KW-0810">Translation regulation</keyword>
<evidence type="ECO:0000256" key="3">
    <source>
        <dbReference type="ARBA" id="ARBA00022845"/>
    </source>
</evidence>
<keyword evidence="2 5" id="KW-0678">Repressor</keyword>
<proteinExistence type="inferred from homology"/>
<keyword evidence="1 5" id="KW-0963">Cytoplasm</keyword>
<dbReference type="PANTHER" id="PTHR34984:SF1">
    <property type="entry name" value="CARBON STORAGE REGULATOR"/>
    <property type="match status" value="1"/>
</dbReference>
<dbReference type="RefSeq" id="WP_128751953.1">
    <property type="nucleotide sequence ID" value="NZ_CP035282.1"/>
</dbReference>
<dbReference type="GO" id="GO:0044781">
    <property type="term" value="P:bacterial-type flagellum organization"/>
    <property type="evidence" value="ECO:0007669"/>
    <property type="project" value="UniProtKB-KW"/>
</dbReference>
<keyword evidence="4 5" id="KW-0694">RNA-binding</keyword>
<dbReference type="PANTHER" id="PTHR34984">
    <property type="entry name" value="CARBON STORAGE REGULATOR"/>
    <property type="match status" value="1"/>
</dbReference>
<evidence type="ECO:0000313" key="7">
    <source>
        <dbReference type="Proteomes" id="UP000287969"/>
    </source>
</evidence>
<dbReference type="InterPro" id="IPR036107">
    <property type="entry name" value="CsrA_sf"/>
</dbReference>
<evidence type="ECO:0000256" key="5">
    <source>
        <dbReference type="HAMAP-Rule" id="MF_00167"/>
    </source>
</evidence>
<dbReference type="GO" id="GO:0005829">
    <property type="term" value="C:cytosol"/>
    <property type="evidence" value="ECO:0007669"/>
    <property type="project" value="TreeGrafter"/>
</dbReference>
<keyword evidence="5" id="KW-1005">Bacterial flagellum biogenesis</keyword>
<dbReference type="EMBL" id="CP035282">
    <property type="protein sequence ID" value="QAT60690.1"/>
    <property type="molecule type" value="Genomic_DNA"/>
</dbReference>